<keyword evidence="3" id="KW-0159">Chromosome partition</keyword>
<name>A0A8J1J6L4_XENTR</name>
<reference evidence="8" key="1">
    <citation type="submission" date="2025-08" db="UniProtKB">
        <authorList>
            <consortium name="RefSeq"/>
        </authorList>
    </citation>
    <scope>IDENTIFICATION</scope>
    <source>
        <strain evidence="8">Nigerian</strain>
        <tissue evidence="8">Liver and blood</tissue>
    </source>
</reference>
<comment type="function">
    <text evidence="3">Component of cohesin complex, a complex required for the cohesion of sister chromatids after DNA replication. The cohesin complex apparently forms a large proteinaceous ring within which sister chromatids can be trapped. At anaphase, the complex is cleaved and dissociates from chromatin, allowing sister chromatids to segregate.</text>
</comment>
<keyword evidence="5" id="KW-1133">Transmembrane helix</keyword>
<dbReference type="RefSeq" id="XP_031753503.1">
    <property type="nucleotide sequence ID" value="XM_031897643.1"/>
</dbReference>
<evidence type="ECO:0000313" key="7">
    <source>
        <dbReference type="Proteomes" id="UP000008143"/>
    </source>
</evidence>
<dbReference type="PANTHER" id="PTHR11199">
    <property type="entry name" value="STROMAL ANTIGEN"/>
    <property type="match status" value="1"/>
</dbReference>
<keyword evidence="7" id="KW-1185">Reference proteome</keyword>
<dbReference type="Pfam" id="PF08514">
    <property type="entry name" value="STAG"/>
    <property type="match status" value="1"/>
</dbReference>
<dbReference type="GO" id="GO:0007059">
    <property type="term" value="P:chromosome segregation"/>
    <property type="evidence" value="ECO:0007669"/>
    <property type="project" value="UniProtKB-KW"/>
</dbReference>
<dbReference type="InterPro" id="IPR013721">
    <property type="entry name" value="STAG"/>
</dbReference>
<evidence type="ECO:0000256" key="2">
    <source>
        <dbReference type="ARBA" id="ARBA00023242"/>
    </source>
</evidence>
<feature type="compositionally biased region" description="Acidic residues" evidence="4">
    <location>
        <begin position="72"/>
        <end position="87"/>
    </location>
</feature>
<dbReference type="InterPro" id="IPR016024">
    <property type="entry name" value="ARM-type_fold"/>
</dbReference>
<dbReference type="InterPro" id="IPR020839">
    <property type="entry name" value="SCD"/>
</dbReference>
<dbReference type="Xenbase" id="XB-GENE-995439">
    <property type="gene designation" value="stag3"/>
</dbReference>
<dbReference type="AlphaFoldDB" id="A0A8J1J6L4"/>
<comment type="similarity">
    <text evidence="1 3">Belongs to the SCC3 family.</text>
</comment>
<protein>
    <recommendedName>
        <fullName evidence="3">Cohesin subunit SA</fullName>
    </recommendedName>
    <alternativeName>
        <fullName evidence="3">SCC3 homolog</fullName>
    </alternativeName>
    <alternativeName>
        <fullName evidence="3">Stromal antigen</fullName>
    </alternativeName>
</protein>
<dbReference type="GO" id="GO:0005634">
    <property type="term" value="C:nucleus"/>
    <property type="evidence" value="ECO:0007669"/>
    <property type="project" value="UniProtKB-SubCell"/>
</dbReference>
<dbReference type="Proteomes" id="UP000008143">
    <property type="component" value="Chromosome 3"/>
</dbReference>
<keyword evidence="3" id="KW-0158">Chromosome</keyword>
<feature type="compositionally biased region" description="Low complexity" evidence="4">
    <location>
        <begin position="8"/>
        <end position="19"/>
    </location>
</feature>
<dbReference type="AGR" id="Xenbase:XB-GENE-995439"/>
<evidence type="ECO:0000256" key="1">
    <source>
        <dbReference type="ARBA" id="ARBA00005486"/>
    </source>
</evidence>
<feature type="compositionally biased region" description="Polar residues" evidence="4">
    <location>
        <begin position="1149"/>
        <end position="1166"/>
    </location>
</feature>
<dbReference type="GO" id="GO:0000785">
    <property type="term" value="C:chromatin"/>
    <property type="evidence" value="ECO:0007669"/>
    <property type="project" value="UniProtKB-UniRule"/>
</dbReference>
<dbReference type="PANTHER" id="PTHR11199:SF8">
    <property type="entry name" value="COHESIN SUBUNIT SA-3"/>
    <property type="match status" value="1"/>
</dbReference>
<sequence length="1252" mass="142285">MHHSHQKSSSVMSAHGSSSIENSPHPKYSGSSPEGGAPYLTPSSVASEGPVSQLASEQRGLDETPTVLDIVTETDESISDEGSDFEETLSKRPRRASPGETVAAKRPRIAEETVCAKDLFEAIRMGRSAMHVLVDDWLDSYKQDREAALLELINFLMLACGCNGVVTLEMLENMQNSDIIRKMTMEFNEETPDYPLLLSTKPWKKFHANFGDFFKVLVNRCQYNIIYDELLMDALISLLTGLSDSQVRAFRHTSTFAAVKLMSGLVKVAWDVSHHLNTTKRQFVVEHAKSPETRSPERLEALLAKQRGLQGNLEEVVDMMNGIFKGVFVHRYCDTSADIRAICMEEIGVWMRTYSQSFLSDSCLKYVGWTLYDKGAVRLQCIRTLHSLYSVPEMAPKLELFTSRFKNRMVFMVLDKEQQVAVEAIKLIGLISQNMEDMLSKKDCDTIYPFVFVSSRAVSSAAGAFLYQRVLAHTVAETSPKGRNRLGNVSFFRLLMSFFIKSKLPEHAAYLVDSLWECAGAPLQDWVCQTDLLLLEEEGLDDTDESALIEILVASMRQAVEGTSPVGRVPARRAFALKDRKAEDKSRLTRHMILALPPLLAKFSADSKKVRTLLKITSFMELEIYCTDRMEKFLDTLLAEVQEILEKHTEEDVLESCSRALYILCDRKQALYQRADIARSTLMDRLTGRFLQQVPEIMQETEPDEDAVYNIAATMKRISPLYSGHDLSHWELFGPCSQILLKGMDTGEVPEQIVMAALTCCHFSLLWELFHISNSKGPQNQISPLKQKLRQFCDICQGCLSDLNAAIRKQAFVLLSDLLVIFGSPIAQEQRFYLQPLAYRPSLSLQAELAGFLLDNVFTDPEEENEARRTETLHERRNLLAGYCKLILYSSLQLHSASDIFRHYVKFNASYGDLIKETLHKCRSISREETTKTVLLSLTQAFTELCQEGDSPPQRSSRPFLEIRGLARRLALLYGPDQRRYRQDIVLLHKEGIKYCLRENKTSDWSPQNLLFLDVLSEFSHKTIKEDKKALLRYLEETTERCLPSQPVKDNEIWAPFLAYRKSLCADEESPPSTESDVSPRRVGTKRSTPRPEVPPQSKRRRGSIGTLDISSLMIEEGKPRLPLMTSTQLKEQKTRTLQEEERSETDYEPSQLSFPRIQRTPSSRPCPQARTPATVISRLSLMEEEEEDEYVIQEDESSEGSAEYKPDLFDSALYEEVRKVYIYIIYSYIAHIFSSVCIHVIVTFICTVLSI</sequence>
<dbReference type="SUPFAM" id="SSF48371">
    <property type="entry name" value="ARM repeat"/>
    <property type="match status" value="1"/>
</dbReference>
<dbReference type="GO" id="GO:0008278">
    <property type="term" value="C:cohesin complex"/>
    <property type="evidence" value="ECO:0007669"/>
    <property type="project" value="UniProtKB-UniRule"/>
</dbReference>
<evidence type="ECO:0000256" key="4">
    <source>
        <dbReference type="SAM" id="MobiDB-lite"/>
    </source>
</evidence>
<keyword evidence="2 3" id="KW-0539">Nucleus</keyword>
<accession>A0A8J1J6L4</accession>
<keyword evidence="3" id="KW-0131">Cell cycle</keyword>
<dbReference type="GO" id="GO:0007062">
    <property type="term" value="P:sister chromatid cohesion"/>
    <property type="evidence" value="ECO:0007669"/>
    <property type="project" value="UniProtKB-UniRule"/>
</dbReference>
<proteinExistence type="inferred from homology"/>
<dbReference type="PROSITE" id="PS51425">
    <property type="entry name" value="SCD"/>
    <property type="match status" value="1"/>
</dbReference>
<evidence type="ECO:0000313" key="8">
    <source>
        <dbReference type="RefSeq" id="XP_031753503.1"/>
    </source>
</evidence>
<keyword evidence="5" id="KW-0812">Transmembrane</keyword>
<dbReference type="GO" id="GO:0051301">
    <property type="term" value="P:cell division"/>
    <property type="evidence" value="ECO:0007669"/>
    <property type="project" value="UniProtKB-UniRule"/>
</dbReference>
<gene>
    <name evidence="8 9" type="primary">stag3</name>
    <name evidence="8" type="synonym">sa-3</name>
    <name evidence="8" type="synonym">sa3</name>
    <name evidence="8" type="synonym">stag3l2</name>
</gene>
<evidence type="ECO:0000259" key="6">
    <source>
        <dbReference type="PROSITE" id="PS51425"/>
    </source>
</evidence>
<keyword evidence="3" id="KW-0132">Cell division</keyword>
<keyword evidence="5" id="KW-0472">Membrane</keyword>
<feature type="transmembrane region" description="Helical" evidence="5">
    <location>
        <begin position="1221"/>
        <end position="1250"/>
    </location>
</feature>
<dbReference type="GO" id="GO:0000775">
    <property type="term" value="C:chromosome, centromeric region"/>
    <property type="evidence" value="ECO:0007669"/>
    <property type="project" value="UniProtKB-SubCell"/>
</dbReference>
<evidence type="ECO:0000256" key="3">
    <source>
        <dbReference type="RuleBase" id="RU369063"/>
    </source>
</evidence>
<dbReference type="InterPro" id="IPR039662">
    <property type="entry name" value="Cohesin_Scc3/SA"/>
</dbReference>
<dbReference type="InterPro" id="IPR056396">
    <property type="entry name" value="HEAT_SCC3-SA"/>
</dbReference>
<dbReference type="Pfam" id="PF21581">
    <property type="entry name" value="SCD"/>
    <property type="match status" value="1"/>
</dbReference>
<dbReference type="CTD" id="10734"/>
<organism evidence="7 8">
    <name type="scientific">Xenopus tropicalis</name>
    <name type="common">Western clawed frog</name>
    <name type="synonym">Silurana tropicalis</name>
    <dbReference type="NCBI Taxonomy" id="8364"/>
    <lineage>
        <taxon>Eukaryota</taxon>
        <taxon>Metazoa</taxon>
        <taxon>Chordata</taxon>
        <taxon>Craniata</taxon>
        <taxon>Vertebrata</taxon>
        <taxon>Euteleostomi</taxon>
        <taxon>Amphibia</taxon>
        <taxon>Batrachia</taxon>
        <taxon>Anura</taxon>
        <taxon>Pipoidea</taxon>
        <taxon>Pipidae</taxon>
        <taxon>Xenopodinae</taxon>
        <taxon>Xenopus</taxon>
        <taxon>Silurana</taxon>
    </lineage>
</organism>
<feature type="region of interest" description="Disordered" evidence="4">
    <location>
        <begin position="1066"/>
        <end position="1171"/>
    </location>
</feature>
<feature type="domain" description="SCD" evidence="6">
    <location>
        <begin position="328"/>
        <end position="412"/>
    </location>
</feature>
<evidence type="ECO:0000256" key="5">
    <source>
        <dbReference type="SAM" id="Phobius"/>
    </source>
</evidence>
<dbReference type="Pfam" id="PF24571">
    <property type="entry name" value="HEAT_SCC3-SA"/>
    <property type="match status" value="1"/>
</dbReference>
<dbReference type="GeneID" id="100145469"/>
<feature type="region of interest" description="Disordered" evidence="4">
    <location>
        <begin position="1"/>
        <end position="105"/>
    </location>
</feature>
<comment type="subcellular location">
    <subcellularLocation>
        <location evidence="3">Nucleus</location>
    </subcellularLocation>
    <subcellularLocation>
        <location evidence="3">Chromosome</location>
    </subcellularLocation>
    <subcellularLocation>
        <location evidence="3">Chromosome</location>
        <location evidence="3">Centromere</location>
    </subcellularLocation>
</comment>
<evidence type="ECO:0000313" key="9">
    <source>
        <dbReference type="Xenbase" id="XB-GENE-995439"/>
    </source>
</evidence>
<feature type="compositionally biased region" description="Basic and acidic residues" evidence="4">
    <location>
        <begin position="1131"/>
        <end position="1141"/>
    </location>
</feature>
<comment type="subunit">
    <text evidence="3">Part of the cohesin complex which is composed of a heterodimer between a SMC1 protein (SMC1A or SMC1B) and SMC3, which are attached via their hinge domain, and RAD21 which link them at their heads, and one STAG protein.</text>
</comment>